<dbReference type="OrthoDB" id="295273at2759"/>
<keyword evidence="2" id="KW-0732">Signal</keyword>
<feature type="chain" id="PRO_5012503572" description="Acyltransferase 3 domain-containing protein" evidence="2">
    <location>
        <begin position="17"/>
        <end position="666"/>
    </location>
</feature>
<evidence type="ECO:0000256" key="2">
    <source>
        <dbReference type="SAM" id="SignalP"/>
    </source>
</evidence>
<feature type="signal peptide" evidence="2">
    <location>
        <begin position="1"/>
        <end position="16"/>
    </location>
</feature>
<name>A0A1R2B0E6_9CILI</name>
<organism evidence="4 5">
    <name type="scientific">Stentor coeruleus</name>
    <dbReference type="NCBI Taxonomy" id="5963"/>
    <lineage>
        <taxon>Eukaryota</taxon>
        <taxon>Sar</taxon>
        <taxon>Alveolata</taxon>
        <taxon>Ciliophora</taxon>
        <taxon>Postciliodesmatophora</taxon>
        <taxon>Heterotrichea</taxon>
        <taxon>Heterotrichida</taxon>
        <taxon>Stentoridae</taxon>
        <taxon>Stentor</taxon>
    </lineage>
</organism>
<evidence type="ECO:0000313" key="4">
    <source>
        <dbReference type="EMBL" id="OMJ70241.1"/>
    </source>
</evidence>
<feature type="transmembrane region" description="Helical" evidence="1">
    <location>
        <begin position="466"/>
        <end position="484"/>
    </location>
</feature>
<feature type="transmembrane region" description="Helical" evidence="1">
    <location>
        <begin position="327"/>
        <end position="345"/>
    </location>
</feature>
<dbReference type="PANTHER" id="PTHR11161">
    <property type="entry name" value="O-ACYLTRANSFERASE"/>
    <property type="match status" value="1"/>
</dbReference>
<keyword evidence="1" id="KW-0812">Transmembrane</keyword>
<feature type="transmembrane region" description="Helical" evidence="1">
    <location>
        <begin position="418"/>
        <end position="440"/>
    </location>
</feature>
<dbReference type="InterPro" id="IPR002656">
    <property type="entry name" value="Acyl_transf_3_dom"/>
</dbReference>
<accession>A0A1R2B0E6</accession>
<protein>
    <recommendedName>
        <fullName evidence="3">Acyltransferase 3 domain-containing protein</fullName>
    </recommendedName>
</protein>
<feature type="transmembrane region" description="Helical" evidence="1">
    <location>
        <begin position="390"/>
        <end position="411"/>
    </location>
</feature>
<proteinExistence type="predicted"/>
<dbReference type="Proteomes" id="UP000187209">
    <property type="component" value="Unassembled WGS sequence"/>
</dbReference>
<dbReference type="PANTHER" id="PTHR11161:SF0">
    <property type="entry name" value="O-ACYLTRANSFERASE LIKE PROTEIN"/>
    <property type="match status" value="1"/>
</dbReference>
<feature type="transmembrane region" description="Helical" evidence="1">
    <location>
        <begin position="156"/>
        <end position="180"/>
    </location>
</feature>
<evidence type="ECO:0000313" key="5">
    <source>
        <dbReference type="Proteomes" id="UP000187209"/>
    </source>
</evidence>
<feature type="transmembrane region" description="Helical" evidence="1">
    <location>
        <begin position="505"/>
        <end position="525"/>
    </location>
</feature>
<dbReference type="AlphaFoldDB" id="A0A1R2B0E6"/>
<dbReference type="GO" id="GO:0016747">
    <property type="term" value="F:acyltransferase activity, transferring groups other than amino-acyl groups"/>
    <property type="evidence" value="ECO:0007669"/>
    <property type="project" value="InterPro"/>
</dbReference>
<dbReference type="EMBL" id="MPUH01001109">
    <property type="protein sequence ID" value="OMJ70241.1"/>
    <property type="molecule type" value="Genomic_DNA"/>
</dbReference>
<keyword evidence="1" id="KW-1133">Transmembrane helix</keyword>
<sequence length="666" mass="76571">MVLNKILFLLIGGVLGYGNLTECVDEIKKVILNAPGAFSASPNSYAKMFSYSGKSINQLGRFEDCYSLEKARYMLIELSKSPPLLLSICGPDVCSKSNYYEIINSIINTTVTEESTQLSKFFGLKSSNANQANISYSIIFPESYIHSRFHELNGGAIAMVLITVIIGTISIIGTIIDINIKHEEENIRLDVEQTGIGKDDYLSVPQGESTIINILICFSIIRNMKKLMSVHLDDYHPHLYFFDGIRVITIAWVILGTIGGLYLYDLPLANYMKLEQISKKYYTLPVYTSLLALDVLFWIGGVLYTYFLLNSYSASPKHWLLIYLKHYLEMVPMFIFITFFFWTLSRYMGAGPYWYTGNDAYSDCKDYWYANLFFLSNFIPNGTWSKCLSHGWFLSVEMQFFFFTPILIWIYKKSPGCGWFFIAGLAGLGTILGGVVAHHFDLNVSIYGPHHWAFYNYYNNKPYIRMPPYVLGIATGFIYFTSATNNDDKISSLIIKLMKNTIYRFANLFLGISLWLIIINVQFQVYKHPGDDFSYNEWSLGKTSAYFAFLRILLGISYMMMFTPMVLGYFSGITSVLSSSIWTPFSRLTFSVYLIQAPLADIFMRSLQYPKYFSKTSLFCDWFSMMVICYFFAFIFAVFIDIPVKTFILWIFGKKTTKENYYEIND</sequence>
<feature type="transmembrane region" description="Helical" evidence="1">
    <location>
        <begin position="545"/>
        <end position="570"/>
    </location>
</feature>
<dbReference type="InterPro" id="IPR052728">
    <property type="entry name" value="O2_lipid_transport_reg"/>
</dbReference>
<keyword evidence="1" id="KW-0472">Membrane</keyword>
<feature type="transmembrane region" description="Helical" evidence="1">
    <location>
        <begin position="623"/>
        <end position="652"/>
    </location>
</feature>
<feature type="transmembrane region" description="Helical" evidence="1">
    <location>
        <begin position="284"/>
        <end position="307"/>
    </location>
</feature>
<reference evidence="4 5" key="1">
    <citation type="submission" date="2016-11" db="EMBL/GenBank/DDBJ databases">
        <title>The macronuclear genome of Stentor coeruleus: a giant cell with tiny introns.</title>
        <authorList>
            <person name="Slabodnick M."/>
            <person name="Ruby J.G."/>
            <person name="Reiff S.B."/>
            <person name="Swart E.C."/>
            <person name="Gosai S."/>
            <person name="Prabakaran S."/>
            <person name="Witkowska E."/>
            <person name="Larue G.E."/>
            <person name="Fisher S."/>
            <person name="Freeman R.M."/>
            <person name="Gunawardena J."/>
            <person name="Chu W."/>
            <person name="Stover N.A."/>
            <person name="Gregory B.D."/>
            <person name="Nowacki M."/>
            <person name="Derisi J."/>
            <person name="Roy S.W."/>
            <person name="Marshall W.F."/>
            <person name="Sood P."/>
        </authorList>
    </citation>
    <scope>NUCLEOTIDE SEQUENCE [LARGE SCALE GENOMIC DNA]</scope>
    <source>
        <strain evidence="4">WM001</strain>
    </source>
</reference>
<evidence type="ECO:0000259" key="3">
    <source>
        <dbReference type="Pfam" id="PF01757"/>
    </source>
</evidence>
<feature type="domain" description="Acyltransferase 3" evidence="3">
    <location>
        <begin position="240"/>
        <end position="637"/>
    </location>
</feature>
<keyword evidence="5" id="KW-1185">Reference proteome</keyword>
<comment type="caution">
    <text evidence="4">The sequence shown here is derived from an EMBL/GenBank/DDBJ whole genome shotgun (WGS) entry which is preliminary data.</text>
</comment>
<gene>
    <name evidence="4" type="ORF">SteCoe_31839</name>
</gene>
<dbReference type="Pfam" id="PF01757">
    <property type="entry name" value="Acyl_transf_3"/>
    <property type="match status" value="1"/>
</dbReference>
<evidence type="ECO:0000256" key="1">
    <source>
        <dbReference type="SAM" id="Phobius"/>
    </source>
</evidence>
<feature type="transmembrane region" description="Helical" evidence="1">
    <location>
        <begin position="241"/>
        <end position="264"/>
    </location>
</feature>